<accession>A0A1M2W0E9</accession>
<evidence type="ECO:0000256" key="1">
    <source>
        <dbReference type="ARBA" id="ARBA00005696"/>
    </source>
</evidence>
<keyword evidence="6" id="KW-0072">Autophagy</keyword>
<evidence type="ECO:0000313" key="9">
    <source>
        <dbReference type="Proteomes" id="UP000184267"/>
    </source>
</evidence>
<dbReference type="PANTHER" id="PTHR14957:SF1">
    <property type="entry name" value="UBIQUITIN-LIKE-CONJUGATING ENZYME ATG10"/>
    <property type="match status" value="1"/>
</dbReference>
<evidence type="ECO:0000256" key="7">
    <source>
        <dbReference type="ARBA" id="ARBA00029833"/>
    </source>
</evidence>
<proteinExistence type="inferred from homology"/>
<dbReference type="Pfam" id="PF03987">
    <property type="entry name" value="Autophagy_act_C"/>
    <property type="match status" value="1"/>
</dbReference>
<comment type="similarity">
    <text evidence="1">Belongs to the ATG10 family.</text>
</comment>
<keyword evidence="5" id="KW-0813">Transport</keyword>
<dbReference type="Proteomes" id="UP000184267">
    <property type="component" value="Unassembled WGS sequence"/>
</dbReference>
<keyword evidence="4" id="KW-0833">Ubl conjugation pathway</keyword>
<name>A0A1M2W0E9_TRAPU</name>
<keyword evidence="9" id="KW-1185">Reference proteome</keyword>
<dbReference type="GO" id="GO:0061651">
    <property type="term" value="F:Atg12 conjugating enzyme activity"/>
    <property type="evidence" value="ECO:0007669"/>
    <property type="project" value="TreeGrafter"/>
</dbReference>
<evidence type="ECO:0000256" key="4">
    <source>
        <dbReference type="ARBA" id="ARBA00022786"/>
    </source>
</evidence>
<evidence type="ECO:0000256" key="2">
    <source>
        <dbReference type="ARBA" id="ARBA00021099"/>
    </source>
</evidence>
<dbReference type="InterPro" id="IPR007135">
    <property type="entry name" value="Atg3/Atg10"/>
</dbReference>
<keyword evidence="3" id="KW-0808">Transferase</keyword>
<dbReference type="GO" id="GO:0015031">
    <property type="term" value="P:protein transport"/>
    <property type="evidence" value="ECO:0007669"/>
    <property type="project" value="UniProtKB-KW"/>
</dbReference>
<dbReference type="GO" id="GO:0000045">
    <property type="term" value="P:autophagosome assembly"/>
    <property type="evidence" value="ECO:0007669"/>
    <property type="project" value="TreeGrafter"/>
</dbReference>
<dbReference type="STRING" id="154538.A0A1M2W0E9"/>
<keyword evidence="5" id="KW-0653">Protein transport</keyword>
<dbReference type="Gene3D" id="3.30.1460.50">
    <property type="match status" value="1"/>
</dbReference>
<dbReference type="PANTHER" id="PTHR14957">
    <property type="entry name" value="UBIQUITIN-LIKE-CONJUGATING ENZYME ATG10"/>
    <property type="match status" value="1"/>
</dbReference>
<dbReference type="OrthoDB" id="4089664at2759"/>
<evidence type="ECO:0000313" key="8">
    <source>
        <dbReference type="EMBL" id="OJT13331.1"/>
    </source>
</evidence>
<evidence type="ECO:0000256" key="6">
    <source>
        <dbReference type="ARBA" id="ARBA00023006"/>
    </source>
</evidence>
<organism evidence="8 9">
    <name type="scientific">Trametes pubescens</name>
    <name type="common">White-rot fungus</name>
    <dbReference type="NCBI Taxonomy" id="154538"/>
    <lineage>
        <taxon>Eukaryota</taxon>
        <taxon>Fungi</taxon>
        <taxon>Dikarya</taxon>
        <taxon>Basidiomycota</taxon>
        <taxon>Agaricomycotina</taxon>
        <taxon>Agaricomycetes</taxon>
        <taxon>Polyporales</taxon>
        <taxon>Polyporaceae</taxon>
        <taxon>Trametes</taxon>
    </lineage>
</organism>
<gene>
    <name evidence="8" type="ORF">TRAPUB_10097</name>
</gene>
<dbReference type="GO" id="GO:0032446">
    <property type="term" value="P:protein modification by small protein conjugation"/>
    <property type="evidence" value="ECO:0007669"/>
    <property type="project" value="TreeGrafter"/>
</dbReference>
<protein>
    <recommendedName>
        <fullName evidence="2">Ubiquitin-like-conjugating enzyme ATG10</fullName>
    </recommendedName>
    <alternativeName>
        <fullName evidence="7">Autophagy-related protein 10</fullName>
    </alternativeName>
</protein>
<dbReference type="GO" id="GO:0000422">
    <property type="term" value="P:autophagy of mitochondrion"/>
    <property type="evidence" value="ECO:0007669"/>
    <property type="project" value="TreeGrafter"/>
</dbReference>
<comment type="caution">
    <text evidence="8">The sequence shown here is derived from an EMBL/GenBank/DDBJ whole genome shotgun (WGS) entry which is preliminary data.</text>
</comment>
<dbReference type="EMBL" id="MNAD01000413">
    <property type="protein sequence ID" value="OJT13331.1"/>
    <property type="molecule type" value="Genomic_DNA"/>
</dbReference>
<reference evidence="8 9" key="1">
    <citation type="submission" date="2016-10" db="EMBL/GenBank/DDBJ databases">
        <title>Genome sequence of the basidiomycete white-rot fungus Trametes pubescens.</title>
        <authorList>
            <person name="Makela M.R."/>
            <person name="Granchi Z."/>
            <person name="Peng M."/>
            <person name="De Vries R.P."/>
            <person name="Grigoriev I."/>
            <person name="Riley R."/>
            <person name="Hilden K."/>
        </authorList>
    </citation>
    <scope>NUCLEOTIDE SEQUENCE [LARGE SCALE GENOMIC DNA]</scope>
    <source>
        <strain evidence="8 9">FBCC735</strain>
    </source>
</reference>
<evidence type="ECO:0000256" key="3">
    <source>
        <dbReference type="ARBA" id="ARBA00022679"/>
    </source>
</evidence>
<dbReference type="GO" id="GO:0005829">
    <property type="term" value="C:cytosol"/>
    <property type="evidence" value="ECO:0007669"/>
    <property type="project" value="TreeGrafter"/>
</dbReference>
<sequence>MVMARTFRTPLQVPVNRCSASVLTGVQYVSGLGYLSRGILLPRSPSSEEDEGGELAEPALVTEDESAAVVPGELLTCKQYVVYSAAFEVPAFYFTLHESNQVVRSALFRRSVLPPSDGNTFGLTLPDSNLALLSQGDHPTLGTPSWYFHPCHTSEVVGEILAASEGAQPGDELLQWMEVWFMVMSNVVDFFAGSNT</sequence>
<evidence type="ECO:0000256" key="5">
    <source>
        <dbReference type="ARBA" id="ARBA00022927"/>
    </source>
</evidence>
<dbReference type="AlphaFoldDB" id="A0A1M2W0E9"/>